<feature type="region of interest" description="Disordered" evidence="1">
    <location>
        <begin position="95"/>
        <end position="115"/>
    </location>
</feature>
<proteinExistence type="predicted"/>
<evidence type="ECO:0000256" key="2">
    <source>
        <dbReference type="SAM" id="SignalP"/>
    </source>
</evidence>
<name>A0ABR6BZV0_9PSEU</name>
<keyword evidence="4" id="KW-1185">Reference proteome</keyword>
<evidence type="ECO:0000256" key="1">
    <source>
        <dbReference type="SAM" id="MobiDB-lite"/>
    </source>
</evidence>
<comment type="caution">
    <text evidence="3">The sequence shown here is derived from an EMBL/GenBank/DDBJ whole genome shotgun (WGS) entry which is preliminary data.</text>
</comment>
<feature type="chain" id="PRO_5045364539" description="Lipoprotein" evidence="2">
    <location>
        <begin position="19"/>
        <end position="115"/>
    </location>
</feature>
<keyword evidence="2" id="KW-0732">Signal</keyword>
<evidence type="ECO:0000313" key="4">
    <source>
        <dbReference type="Proteomes" id="UP000517916"/>
    </source>
</evidence>
<protein>
    <recommendedName>
        <fullName evidence="5">Lipoprotein</fullName>
    </recommendedName>
</protein>
<dbReference type="EMBL" id="JACJID010000011">
    <property type="protein sequence ID" value="MBA8932166.1"/>
    <property type="molecule type" value="Genomic_DNA"/>
</dbReference>
<organism evidence="3 4">
    <name type="scientific">Kutzneria viridogrisea</name>
    <dbReference type="NCBI Taxonomy" id="47990"/>
    <lineage>
        <taxon>Bacteria</taxon>
        <taxon>Bacillati</taxon>
        <taxon>Actinomycetota</taxon>
        <taxon>Actinomycetes</taxon>
        <taxon>Pseudonocardiales</taxon>
        <taxon>Pseudonocardiaceae</taxon>
        <taxon>Kutzneria</taxon>
    </lineage>
</organism>
<dbReference type="RefSeq" id="WP_182840689.1">
    <property type="nucleotide sequence ID" value="NZ_BAAABQ010000083.1"/>
</dbReference>
<evidence type="ECO:0000313" key="3">
    <source>
        <dbReference type="EMBL" id="MBA8932166.1"/>
    </source>
</evidence>
<reference evidence="3 4" key="1">
    <citation type="submission" date="2020-08" db="EMBL/GenBank/DDBJ databases">
        <title>Genomic Encyclopedia of Archaeal and Bacterial Type Strains, Phase II (KMG-II): from individual species to whole genera.</title>
        <authorList>
            <person name="Goeker M."/>
        </authorList>
    </citation>
    <scope>NUCLEOTIDE SEQUENCE [LARGE SCALE GENOMIC DNA]</scope>
    <source>
        <strain evidence="3 4">DSM 43850</strain>
    </source>
</reference>
<accession>A0ABR6BZV0</accession>
<sequence length="115" mass="11740">MPGIRPAAQVAVVSLALAAVVLTACTPPRGTGDSGASGTSRWVVDGGVLTTRTHGQTEHHVRCVPEAALSRSPLIDQPVWRDVVIPAAQAYTGRYQTGSACPDGPVRDASAASAP</sequence>
<gene>
    <name evidence="3" type="ORF">BC739_009425</name>
</gene>
<feature type="signal peptide" evidence="2">
    <location>
        <begin position="1"/>
        <end position="18"/>
    </location>
</feature>
<evidence type="ECO:0008006" key="5">
    <source>
        <dbReference type="Google" id="ProtNLM"/>
    </source>
</evidence>
<dbReference type="PROSITE" id="PS51257">
    <property type="entry name" value="PROKAR_LIPOPROTEIN"/>
    <property type="match status" value="1"/>
</dbReference>
<dbReference type="Proteomes" id="UP000517916">
    <property type="component" value="Unassembled WGS sequence"/>
</dbReference>